<dbReference type="InParanoid" id="A0A3Q7EV00"/>
<reference evidence="1" key="2">
    <citation type="submission" date="2019-01" db="UniProtKB">
        <authorList>
            <consortium name="EnsemblPlants"/>
        </authorList>
    </citation>
    <scope>IDENTIFICATION</scope>
    <source>
        <strain evidence="1">cv. Heinz 1706</strain>
    </source>
</reference>
<organism evidence="1">
    <name type="scientific">Solanum lycopersicum</name>
    <name type="common">Tomato</name>
    <name type="synonym">Lycopersicon esculentum</name>
    <dbReference type="NCBI Taxonomy" id="4081"/>
    <lineage>
        <taxon>Eukaryota</taxon>
        <taxon>Viridiplantae</taxon>
        <taxon>Streptophyta</taxon>
        <taxon>Embryophyta</taxon>
        <taxon>Tracheophyta</taxon>
        <taxon>Spermatophyta</taxon>
        <taxon>Magnoliopsida</taxon>
        <taxon>eudicotyledons</taxon>
        <taxon>Gunneridae</taxon>
        <taxon>Pentapetalae</taxon>
        <taxon>asterids</taxon>
        <taxon>lamiids</taxon>
        <taxon>Solanales</taxon>
        <taxon>Solanaceae</taxon>
        <taxon>Solanoideae</taxon>
        <taxon>Solaneae</taxon>
        <taxon>Solanum</taxon>
        <taxon>Solanum subgen. Lycopersicon</taxon>
    </lineage>
</organism>
<protein>
    <submittedName>
        <fullName evidence="1">Uncharacterized protein</fullName>
    </submittedName>
</protein>
<evidence type="ECO:0000313" key="2">
    <source>
        <dbReference type="Proteomes" id="UP000004994"/>
    </source>
</evidence>
<accession>A0A3Q7EV00</accession>
<dbReference type="AlphaFoldDB" id="A0A3Q7EV00"/>
<dbReference type="EnsemblPlants" id="Solyc01g016645.1.1">
    <property type="protein sequence ID" value="Solyc01g016645.1.1"/>
    <property type="gene ID" value="Solyc01g016645.1"/>
</dbReference>
<evidence type="ECO:0000313" key="1">
    <source>
        <dbReference type="EnsemblPlants" id="Solyc01g016645.1.1"/>
    </source>
</evidence>
<dbReference type="Proteomes" id="UP000004994">
    <property type="component" value="Chromosome 1"/>
</dbReference>
<sequence>MVINSLYGLEKTTEVYKEDFLDYVEAPHPIQQTSSYEKMSKLNALDDTQHDLEGLVDSGITKIAQIIILSPIN</sequence>
<dbReference type="Gramene" id="Solyc01g016645.1.1">
    <property type="protein sequence ID" value="Solyc01g016645.1.1"/>
    <property type="gene ID" value="Solyc01g016645.1"/>
</dbReference>
<keyword evidence="2" id="KW-1185">Reference proteome</keyword>
<proteinExistence type="predicted"/>
<reference evidence="1" key="1">
    <citation type="journal article" date="2012" name="Nature">
        <title>The tomato genome sequence provides insights into fleshy fruit evolution.</title>
        <authorList>
            <consortium name="Tomato Genome Consortium"/>
        </authorList>
    </citation>
    <scope>NUCLEOTIDE SEQUENCE [LARGE SCALE GENOMIC DNA]</scope>
    <source>
        <strain evidence="1">cv. Heinz 1706</strain>
    </source>
</reference>
<name>A0A3Q7EV00_SOLLC</name>